<protein>
    <submittedName>
        <fullName evidence="1">Uncharacterized protein</fullName>
    </submittedName>
</protein>
<dbReference type="RefSeq" id="WP_202519313.1">
    <property type="nucleotide sequence ID" value="NZ_BMUU01000001.1"/>
</dbReference>
<organism evidence="1 2">
    <name type="scientific">Streptomyces xanthochromogenes</name>
    <dbReference type="NCBI Taxonomy" id="67384"/>
    <lineage>
        <taxon>Bacteria</taxon>
        <taxon>Bacillati</taxon>
        <taxon>Actinomycetota</taxon>
        <taxon>Actinomycetes</taxon>
        <taxon>Kitasatosporales</taxon>
        <taxon>Streptomycetaceae</taxon>
        <taxon>Streptomyces</taxon>
    </lineage>
</organism>
<dbReference type="GeneID" id="96288608"/>
<sequence>MDMQESPHDPTSVRPVARAAYIGATAAELGRRTGADKAAAGVSQKVLFQRRGSVALYEDRLVLGGWNDSGDLVLGAADIASARTRFTELYGRFIGGLLNAGKPLILETRTDAGEIYLLIDRKEFMETTDDRAWERRINAWLGNA</sequence>
<comment type="caution">
    <text evidence="1">The sequence shown here is derived from an EMBL/GenBank/DDBJ whole genome shotgun (WGS) entry which is preliminary data.</text>
</comment>
<dbReference type="Proteomes" id="UP000600946">
    <property type="component" value="Unassembled WGS sequence"/>
</dbReference>
<keyword evidence="2" id="KW-1185">Reference proteome</keyword>
<name>A0ABQ2ZLH8_9ACTN</name>
<evidence type="ECO:0000313" key="2">
    <source>
        <dbReference type="Proteomes" id="UP000600946"/>
    </source>
</evidence>
<dbReference type="EMBL" id="BMUU01000001">
    <property type="protein sequence ID" value="GGY16626.1"/>
    <property type="molecule type" value="Genomic_DNA"/>
</dbReference>
<accession>A0ABQ2ZLH8</accession>
<gene>
    <name evidence="1" type="ORF">GCM10010326_05840</name>
</gene>
<evidence type="ECO:0000313" key="1">
    <source>
        <dbReference type="EMBL" id="GGY16626.1"/>
    </source>
</evidence>
<reference evidence="2" key="1">
    <citation type="journal article" date="2019" name="Int. J. Syst. Evol. Microbiol.">
        <title>The Global Catalogue of Microorganisms (GCM) 10K type strain sequencing project: providing services to taxonomists for standard genome sequencing and annotation.</title>
        <authorList>
            <consortium name="The Broad Institute Genomics Platform"/>
            <consortium name="The Broad Institute Genome Sequencing Center for Infectious Disease"/>
            <person name="Wu L."/>
            <person name="Ma J."/>
        </authorList>
    </citation>
    <scope>NUCLEOTIDE SEQUENCE [LARGE SCALE GENOMIC DNA]</scope>
    <source>
        <strain evidence="2">JCM 4594</strain>
    </source>
</reference>
<proteinExistence type="predicted"/>